<evidence type="ECO:0000313" key="1">
    <source>
        <dbReference type="EMBL" id="QAT60462.1"/>
    </source>
</evidence>
<dbReference type="AlphaFoldDB" id="A0A410Q8Z9"/>
<keyword evidence="2" id="KW-1185">Reference proteome</keyword>
<gene>
    <name evidence="1" type="ORF">EQM13_02180</name>
</gene>
<dbReference type="KEGG" id="spoa:EQM13_02180"/>
<reference evidence="2" key="1">
    <citation type="submission" date="2019-01" db="EMBL/GenBank/DDBJ databases">
        <title>Draft genomes of a novel of Sporanaerobacter strains.</title>
        <authorList>
            <person name="Ma S."/>
        </authorList>
    </citation>
    <scope>NUCLEOTIDE SEQUENCE [LARGE SCALE GENOMIC DNA]</scope>
    <source>
        <strain evidence="2">NJN-17</strain>
    </source>
</reference>
<sequence>MVLKEYLETSKAKDFDQIVFWADDFHKTENDADKIDEILNKFNSLQGTEYKDGPNAWFLYTIFLKNSTTGESLAVSVMEDNWLWIHEDVLSITENKKDNITEMKYVRTEKYFKVTDGNIDYDYFATLMNSIDE</sequence>
<protein>
    <submittedName>
        <fullName evidence="1">Uncharacterized protein</fullName>
    </submittedName>
</protein>
<accession>A0A410Q8Z9</accession>
<name>A0A410Q8Z9_9FIRM</name>
<dbReference type="EMBL" id="CP035282">
    <property type="protein sequence ID" value="QAT60462.1"/>
    <property type="molecule type" value="Genomic_DNA"/>
</dbReference>
<dbReference type="Proteomes" id="UP000287969">
    <property type="component" value="Chromosome"/>
</dbReference>
<proteinExistence type="predicted"/>
<dbReference type="RefSeq" id="WP_128751831.1">
    <property type="nucleotide sequence ID" value="NZ_CP035282.1"/>
</dbReference>
<organism evidence="1 2">
    <name type="scientific">Acidilutibacter cellobiosedens</name>
    <dbReference type="NCBI Taxonomy" id="2507161"/>
    <lineage>
        <taxon>Bacteria</taxon>
        <taxon>Bacillati</taxon>
        <taxon>Bacillota</taxon>
        <taxon>Tissierellia</taxon>
        <taxon>Tissierellales</taxon>
        <taxon>Acidilutibacteraceae</taxon>
        <taxon>Acidilutibacter</taxon>
    </lineage>
</organism>
<evidence type="ECO:0000313" key="2">
    <source>
        <dbReference type="Proteomes" id="UP000287969"/>
    </source>
</evidence>